<feature type="region of interest" description="Disordered" evidence="1">
    <location>
        <begin position="1"/>
        <end position="23"/>
    </location>
</feature>
<feature type="transmembrane region" description="Helical" evidence="2">
    <location>
        <begin position="63"/>
        <end position="81"/>
    </location>
</feature>
<evidence type="ECO:0000256" key="1">
    <source>
        <dbReference type="SAM" id="MobiDB-lite"/>
    </source>
</evidence>
<name>A0ABX8FN37_9ACTN</name>
<keyword evidence="2" id="KW-0812">Transmembrane</keyword>
<organism evidence="3 4">
    <name type="scientific">Streptomyces koelreuteriae</name>
    <dbReference type="NCBI Taxonomy" id="2838015"/>
    <lineage>
        <taxon>Bacteria</taxon>
        <taxon>Bacillati</taxon>
        <taxon>Actinomycetota</taxon>
        <taxon>Actinomycetes</taxon>
        <taxon>Kitasatosporales</taxon>
        <taxon>Streptomycetaceae</taxon>
        <taxon>Streptomyces</taxon>
    </lineage>
</organism>
<accession>A0ABX8FN37</accession>
<feature type="transmembrane region" description="Helical" evidence="2">
    <location>
        <begin position="39"/>
        <end position="57"/>
    </location>
</feature>
<dbReference type="RefSeq" id="WP_215118036.1">
    <property type="nucleotide sequence ID" value="NZ_CP075896.1"/>
</dbReference>
<reference evidence="4" key="1">
    <citation type="submission" date="2021-05" db="EMBL/GenBank/DDBJ databases">
        <title>Direct Submission.</title>
        <authorList>
            <person name="Li K."/>
            <person name="Gao J."/>
        </authorList>
    </citation>
    <scope>NUCLEOTIDE SEQUENCE [LARGE SCALE GENOMIC DNA]</scope>
    <source>
        <strain evidence="4">MG62</strain>
    </source>
</reference>
<proteinExistence type="predicted"/>
<evidence type="ECO:0000313" key="3">
    <source>
        <dbReference type="EMBL" id="QWB22549.1"/>
    </source>
</evidence>
<dbReference type="Proteomes" id="UP000679629">
    <property type="component" value="Chromosome"/>
</dbReference>
<evidence type="ECO:0000256" key="2">
    <source>
        <dbReference type="SAM" id="Phobius"/>
    </source>
</evidence>
<keyword evidence="4" id="KW-1185">Reference proteome</keyword>
<protein>
    <recommendedName>
        <fullName evidence="5">Integral membrane protein</fullName>
    </recommendedName>
</protein>
<evidence type="ECO:0000313" key="4">
    <source>
        <dbReference type="Proteomes" id="UP000679629"/>
    </source>
</evidence>
<evidence type="ECO:0008006" key="5">
    <source>
        <dbReference type="Google" id="ProtNLM"/>
    </source>
</evidence>
<keyword evidence="2" id="KW-1133">Transmembrane helix</keyword>
<dbReference type="EMBL" id="CP075896">
    <property type="protein sequence ID" value="QWB22549.1"/>
    <property type="molecule type" value="Genomic_DNA"/>
</dbReference>
<sequence length="246" mass="25608">MRGNRPSQPDAPEGPALMRPHRPRGLASPASGVLRGLRAGVLAVLCVLLPLAGHVLARCHAPRWIIVAGMAAVAVPGATVLTRRRLTDTQVLAVLAAAQLACHAAYSLPGACAAVAERGGPGGGLSPLVEHSAVAGPSPGAVLAGHAVMLLLAARLLGLTERLLWQSRTLWTVVRRLLLFLWPLLSRRHGNGPRIVVRESAAPPVSALLVRLNEGRAPPRHGHGPSVPPLPQPLLRPMPVAGPCLP</sequence>
<gene>
    <name evidence="3" type="ORF">KJK29_08125</name>
</gene>
<keyword evidence="2" id="KW-0472">Membrane</keyword>